<dbReference type="Gramene" id="PRQ19546">
    <property type="protein sequence ID" value="PRQ19546"/>
    <property type="gene ID" value="RchiOBHm_Chr7g0218361"/>
</dbReference>
<feature type="region of interest" description="Disordered" evidence="1">
    <location>
        <begin position="392"/>
        <end position="505"/>
    </location>
</feature>
<dbReference type="PANTHER" id="PTHR32166">
    <property type="entry name" value="OSJNBA0013A04.12 PROTEIN"/>
    <property type="match status" value="1"/>
</dbReference>
<dbReference type="Pfam" id="PF05699">
    <property type="entry name" value="Dimer_Tnp_hAT"/>
    <property type="match status" value="1"/>
</dbReference>
<dbReference type="Proteomes" id="UP000238479">
    <property type="component" value="Chromosome 7"/>
</dbReference>
<protein>
    <submittedName>
        <fullName evidence="4">Putative HAT dimerization domain, ribonuclease H-like domain-containing protein</fullName>
    </submittedName>
</protein>
<feature type="compositionally biased region" description="Acidic residues" evidence="1">
    <location>
        <begin position="473"/>
        <end position="505"/>
    </location>
</feature>
<evidence type="ECO:0000313" key="4">
    <source>
        <dbReference type="EMBL" id="PRQ19546.1"/>
    </source>
</evidence>
<accession>A0A2P6PC90</accession>
<evidence type="ECO:0000313" key="5">
    <source>
        <dbReference type="Proteomes" id="UP000238479"/>
    </source>
</evidence>
<dbReference type="STRING" id="74649.A0A2P6PC90"/>
<evidence type="ECO:0000256" key="1">
    <source>
        <dbReference type="SAM" id="MobiDB-lite"/>
    </source>
</evidence>
<feature type="domain" description="HAT C-terminal dimerisation" evidence="3">
    <location>
        <begin position="260"/>
        <end position="328"/>
    </location>
</feature>
<dbReference type="OMA" id="LKFIYGH"/>
<proteinExistence type="predicted"/>
<name>A0A2P6PC90_ROSCH</name>
<dbReference type="InterPro" id="IPR008906">
    <property type="entry name" value="HATC_C_dom"/>
</dbReference>
<dbReference type="EMBL" id="PDCK01000045">
    <property type="protein sequence ID" value="PRQ19546.1"/>
    <property type="molecule type" value="Genomic_DNA"/>
</dbReference>
<sequence>MLNYLDSVVEEVGEENVVQIVTDNASNYKWAGKELMKYRSKLWWTPSAAHCIDLMLEDISKLKVFETTIQRAKQILKFIYGHTQVLSIMRKFTGDKEIIRPAVTRFATSFLSLQSLYKQRKALISMFSSKDWNECGCTKHKDAYDVRKWILRDGSFWNHVAYCIKSVLPLVCVLREVDSEVRPAMGFIYELTDAAKEKIAKKLGNVEARYGPIWRRIDNRLKCMDRMLDGEDRIKAEIQFDLYERKLGKFGSDMALSTRKKRSPVFWWEKYGTQTSELMNFATRVLSLTCSASGCERNWSTFEMIHTKKRNRLEHKRLHALVYVKYNISLRDRSMKRNATMIDPIVVEEIESDDEWITEIEDPVLLADPNWLKDRIEDLTLNDEAVRNVPVGSYQSTLMDREPILREPSPPPREPTLSLDEPIVLYKRKSSQAPSSSRRKLPRKSMRLEDIADDDIRTNPYEDTNPLFQHQDDDSDGDDSDGGDSDGGDSLDGDLLVDEEDDFQA</sequence>
<organism evidence="4 5">
    <name type="scientific">Rosa chinensis</name>
    <name type="common">China rose</name>
    <dbReference type="NCBI Taxonomy" id="74649"/>
    <lineage>
        <taxon>Eukaryota</taxon>
        <taxon>Viridiplantae</taxon>
        <taxon>Streptophyta</taxon>
        <taxon>Embryophyta</taxon>
        <taxon>Tracheophyta</taxon>
        <taxon>Spermatophyta</taxon>
        <taxon>Magnoliopsida</taxon>
        <taxon>eudicotyledons</taxon>
        <taxon>Gunneridae</taxon>
        <taxon>Pentapetalae</taxon>
        <taxon>rosids</taxon>
        <taxon>fabids</taxon>
        <taxon>Rosales</taxon>
        <taxon>Rosaceae</taxon>
        <taxon>Rosoideae</taxon>
        <taxon>Rosoideae incertae sedis</taxon>
        <taxon>Rosa</taxon>
    </lineage>
</organism>
<evidence type="ECO:0000259" key="2">
    <source>
        <dbReference type="Pfam" id="PF04937"/>
    </source>
</evidence>
<dbReference type="Pfam" id="PF04937">
    <property type="entry name" value="DUF659"/>
    <property type="match status" value="1"/>
</dbReference>
<dbReference type="PANTHER" id="PTHR32166:SF74">
    <property type="entry name" value="OS05G0256350 PROTEIN"/>
    <property type="match status" value="1"/>
</dbReference>
<dbReference type="GO" id="GO:0046983">
    <property type="term" value="F:protein dimerization activity"/>
    <property type="evidence" value="ECO:0007669"/>
    <property type="project" value="InterPro"/>
</dbReference>
<feature type="domain" description="DUF659" evidence="2">
    <location>
        <begin position="2"/>
        <end position="75"/>
    </location>
</feature>
<feature type="compositionally biased region" description="Basic and acidic residues" evidence="1">
    <location>
        <begin position="446"/>
        <end position="457"/>
    </location>
</feature>
<dbReference type="InterPro" id="IPR007021">
    <property type="entry name" value="DUF659"/>
</dbReference>
<keyword evidence="5" id="KW-1185">Reference proteome</keyword>
<dbReference type="InterPro" id="IPR012337">
    <property type="entry name" value="RNaseH-like_sf"/>
</dbReference>
<reference evidence="4 5" key="1">
    <citation type="journal article" date="2018" name="Nat. Genet.">
        <title>The Rosa genome provides new insights in the design of modern roses.</title>
        <authorList>
            <person name="Bendahmane M."/>
        </authorList>
    </citation>
    <scope>NUCLEOTIDE SEQUENCE [LARGE SCALE GENOMIC DNA]</scope>
    <source>
        <strain evidence="5">cv. Old Blush</strain>
    </source>
</reference>
<gene>
    <name evidence="4" type="ORF">RchiOBHm_Chr7g0218361</name>
</gene>
<dbReference type="SUPFAM" id="SSF53098">
    <property type="entry name" value="Ribonuclease H-like"/>
    <property type="match status" value="1"/>
</dbReference>
<evidence type="ECO:0000259" key="3">
    <source>
        <dbReference type="Pfam" id="PF05699"/>
    </source>
</evidence>
<dbReference type="AlphaFoldDB" id="A0A2P6PC90"/>
<comment type="caution">
    <text evidence="4">The sequence shown here is derived from an EMBL/GenBank/DDBJ whole genome shotgun (WGS) entry which is preliminary data.</text>
</comment>